<gene>
    <name evidence="3" type="ORF">HW556_12135</name>
</gene>
<protein>
    <recommendedName>
        <fullName evidence="5">Glycosyltransferase RgtA/B/C/D-like domain-containing protein</fullName>
    </recommendedName>
</protein>
<keyword evidence="1" id="KW-0812">Transmembrane</keyword>
<evidence type="ECO:0008006" key="5">
    <source>
        <dbReference type="Google" id="ProtNLM"/>
    </source>
</evidence>
<keyword evidence="2" id="KW-0732">Signal</keyword>
<feature type="transmembrane region" description="Helical" evidence="1">
    <location>
        <begin position="348"/>
        <end position="365"/>
    </location>
</feature>
<feature type="chain" id="PRO_5046757831" description="Glycosyltransferase RgtA/B/C/D-like domain-containing protein" evidence="2">
    <location>
        <begin position="28"/>
        <end position="417"/>
    </location>
</feature>
<keyword evidence="1" id="KW-1133">Transmembrane helix</keyword>
<keyword evidence="4" id="KW-1185">Reference proteome</keyword>
<organism evidence="3 4">
    <name type="scientific">Hymenobacter terrestris</name>
    <dbReference type="NCBI Taxonomy" id="2748310"/>
    <lineage>
        <taxon>Bacteria</taxon>
        <taxon>Pseudomonadati</taxon>
        <taxon>Bacteroidota</taxon>
        <taxon>Cytophagia</taxon>
        <taxon>Cytophagales</taxon>
        <taxon>Hymenobacteraceae</taxon>
        <taxon>Hymenobacter</taxon>
    </lineage>
</organism>
<evidence type="ECO:0000256" key="1">
    <source>
        <dbReference type="SAM" id="Phobius"/>
    </source>
</evidence>
<feature type="transmembrane region" description="Helical" evidence="1">
    <location>
        <begin position="79"/>
        <end position="100"/>
    </location>
</feature>
<comment type="caution">
    <text evidence="3">The sequence shown here is derived from an EMBL/GenBank/DDBJ whole genome shotgun (WGS) entry which is preliminary data.</text>
</comment>
<dbReference type="EMBL" id="JABKAV010000036">
    <property type="protein sequence ID" value="NVO85630.1"/>
    <property type="molecule type" value="Genomic_DNA"/>
</dbReference>
<proteinExistence type="predicted"/>
<feature type="transmembrane region" description="Helical" evidence="1">
    <location>
        <begin position="153"/>
        <end position="170"/>
    </location>
</feature>
<name>A0ABX2Q3U5_9BACT</name>
<feature type="signal peptide" evidence="2">
    <location>
        <begin position="1"/>
        <end position="27"/>
    </location>
</feature>
<reference evidence="3 4" key="1">
    <citation type="submission" date="2020-05" db="EMBL/GenBank/DDBJ databases">
        <title>Hymenobacter terrestris sp. nov. and Hymenobacter lapidiphilus sp. nov., isolated from regoliths in Antarctica.</title>
        <authorList>
            <person name="Sedlacek I."/>
            <person name="Pantucek R."/>
            <person name="Zeman M."/>
            <person name="Holochova P."/>
            <person name="Kralova S."/>
            <person name="Stankova E."/>
            <person name="Sedo O."/>
            <person name="Micenkova L."/>
            <person name="Svec P."/>
            <person name="Gupta V."/>
            <person name="Sood U."/>
            <person name="Korpole U.S."/>
            <person name="Lal R."/>
        </authorList>
    </citation>
    <scope>NUCLEOTIDE SEQUENCE [LARGE SCALE GENOMIC DNA]</scope>
    <source>
        <strain evidence="3 4">P5252</strain>
    </source>
</reference>
<evidence type="ECO:0000313" key="4">
    <source>
        <dbReference type="Proteomes" id="UP000626554"/>
    </source>
</evidence>
<keyword evidence="1" id="KW-0472">Membrane</keyword>
<evidence type="ECO:0000313" key="3">
    <source>
        <dbReference type="EMBL" id="NVO85630.1"/>
    </source>
</evidence>
<feature type="transmembrane region" description="Helical" evidence="1">
    <location>
        <begin position="317"/>
        <end position="336"/>
    </location>
</feature>
<dbReference type="RefSeq" id="WP_176900314.1">
    <property type="nucleotide sequence ID" value="NZ_JABKAV010000036.1"/>
</dbReference>
<dbReference type="Proteomes" id="UP000626554">
    <property type="component" value="Unassembled WGS sequence"/>
</dbReference>
<feature type="transmembrane region" description="Helical" evidence="1">
    <location>
        <begin position="120"/>
        <end position="141"/>
    </location>
</feature>
<feature type="transmembrane region" description="Helical" evidence="1">
    <location>
        <begin position="249"/>
        <end position="269"/>
    </location>
</feature>
<sequence>MLPATLGRLTRYSLLLLVATASFWFSPAPLTEDEYCGTYLHLSSFAGFMANCDGFEYMESARYPARLLEPQAVRQSRPLYVLLGTAVGYPVTWVMQGLQAGGLLPAAVVAKLPAKYQPLLGFYIGYVLLNFGLLLGALLLFRHLYYRLTDGRGQPLVLAALLVFLISNQVTKAFFWTVHQQMFTFLVPLALLWLALQLRQQPRWRAALLGLALLGGLLALAYGSFVLVLPVLIYGLWLLRRQKPLLTLTARALLLTSLFVLPTLLWILLLQLRGVAYYNHEAEAYHQLVWLQGLWLQPLPDFLVLTGANLAQFGTTLPAIAPFLVAALAAGWWLYGGAPGRPTGLTELIGLLALLTGFLAGLGYYKERLTFMLVPLLLLVAALALARRPPGPRGSALLLAAALGWHVWQVASYGPFS</sequence>
<accession>A0ABX2Q3U5</accession>
<feature type="transmembrane region" description="Helical" evidence="1">
    <location>
        <begin position="208"/>
        <end position="237"/>
    </location>
</feature>
<evidence type="ECO:0000256" key="2">
    <source>
        <dbReference type="SAM" id="SignalP"/>
    </source>
</evidence>
<feature type="transmembrane region" description="Helical" evidence="1">
    <location>
        <begin position="176"/>
        <end position="196"/>
    </location>
</feature>
<feature type="transmembrane region" description="Helical" evidence="1">
    <location>
        <begin position="371"/>
        <end position="387"/>
    </location>
</feature>